<evidence type="ECO:0000256" key="1">
    <source>
        <dbReference type="SAM" id="MobiDB-lite"/>
    </source>
</evidence>
<accession>A0AAW1X122</accession>
<evidence type="ECO:0000313" key="2">
    <source>
        <dbReference type="EMBL" id="KAK9930018.1"/>
    </source>
</evidence>
<name>A0AAW1X122_RUBAR</name>
<dbReference type="Proteomes" id="UP001457282">
    <property type="component" value="Unassembled WGS sequence"/>
</dbReference>
<dbReference type="AlphaFoldDB" id="A0AAW1X122"/>
<sequence>MPSRKKPVLRPLRHSSCLINAAANPSPPPATQSAQAAGSLALHLTKPASLAELLSGPLYGLEEKKREGTGQGKREEKKDEAADRRRNERDEERS</sequence>
<proteinExistence type="predicted"/>
<reference evidence="2 3" key="1">
    <citation type="journal article" date="2023" name="G3 (Bethesda)">
        <title>A chromosome-length genome assembly and annotation of blackberry (Rubus argutus, cv. 'Hillquist').</title>
        <authorList>
            <person name="Bruna T."/>
            <person name="Aryal R."/>
            <person name="Dudchenko O."/>
            <person name="Sargent D.J."/>
            <person name="Mead D."/>
            <person name="Buti M."/>
            <person name="Cavallini A."/>
            <person name="Hytonen T."/>
            <person name="Andres J."/>
            <person name="Pham M."/>
            <person name="Weisz D."/>
            <person name="Mascagni F."/>
            <person name="Usai G."/>
            <person name="Natali L."/>
            <person name="Bassil N."/>
            <person name="Fernandez G.E."/>
            <person name="Lomsadze A."/>
            <person name="Armour M."/>
            <person name="Olukolu B."/>
            <person name="Poorten T."/>
            <person name="Britton C."/>
            <person name="Davik J."/>
            <person name="Ashrafi H."/>
            <person name="Aiden E.L."/>
            <person name="Borodovsky M."/>
            <person name="Worthington M."/>
        </authorList>
    </citation>
    <scope>NUCLEOTIDE SEQUENCE [LARGE SCALE GENOMIC DNA]</scope>
    <source>
        <strain evidence="2">PI 553951</strain>
    </source>
</reference>
<keyword evidence="3" id="KW-1185">Reference proteome</keyword>
<gene>
    <name evidence="2" type="ORF">M0R45_027078</name>
</gene>
<feature type="region of interest" description="Disordered" evidence="1">
    <location>
        <begin position="54"/>
        <end position="94"/>
    </location>
</feature>
<comment type="caution">
    <text evidence="2">The sequence shown here is derived from an EMBL/GenBank/DDBJ whole genome shotgun (WGS) entry which is preliminary data.</text>
</comment>
<feature type="compositionally biased region" description="Basic and acidic residues" evidence="1">
    <location>
        <begin position="61"/>
        <end position="94"/>
    </location>
</feature>
<organism evidence="2 3">
    <name type="scientific">Rubus argutus</name>
    <name type="common">Southern blackberry</name>
    <dbReference type="NCBI Taxonomy" id="59490"/>
    <lineage>
        <taxon>Eukaryota</taxon>
        <taxon>Viridiplantae</taxon>
        <taxon>Streptophyta</taxon>
        <taxon>Embryophyta</taxon>
        <taxon>Tracheophyta</taxon>
        <taxon>Spermatophyta</taxon>
        <taxon>Magnoliopsida</taxon>
        <taxon>eudicotyledons</taxon>
        <taxon>Gunneridae</taxon>
        <taxon>Pentapetalae</taxon>
        <taxon>rosids</taxon>
        <taxon>fabids</taxon>
        <taxon>Rosales</taxon>
        <taxon>Rosaceae</taxon>
        <taxon>Rosoideae</taxon>
        <taxon>Rosoideae incertae sedis</taxon>
        <taxon>Rubus</taxon>
    </lineage>
</organism>
<dbReference type="EMBL" id="JBEDUW010000005">
    <property type="protein sequence ID" value="KAK9930018.1"/>
    <property type="molecule type" value="Genomic_DNA"/>
</dbReference>
<protein>
    <submittedName>
        <fullName evidence="2">Uncharacterized protein</fullName>
    </submittedName>
</protein>
<evidence type="ECO:0000313" key="3">
    <source>
        <dbReference type="Proteomes" id="UP001457282"/>
    </source>
</evidence>